<proteinExistence type="predicted"/>
<dbReference type="Pfam" id="PF13556">
    <property type="entry name" value="HTH_30"/>
    <property type="match status" value="1"/>
</dbReference>
<evidence type="ECO:0000313" key="2">
    <source>
        <dbReference type="EMBL" id="TDO35707.1"/>
    </source>
</evidence>
<organism evidence="2 3">
    <name type="scientific">Kribbella caucasensis</name>
    <dbReference type="NCBI Taxonomy" id="2512215"/>
    <lineage>
        <taxon>Bacteria</taxon>
        <taxon>Bacillati</taxon>
        <taxon>Actinomycetota</taxon>
        <taxon>Actinomycetes</taxon>
        <taxon>Propionibacteriales</taxon>
        <taxon>Kribbellaceae</taxon>
        <taxon>Kribbella</taxon>
    </lineage>
</organism>
<accession>A0A4R6JJ97</accession>
<dbReference type="InterPro" id="IPR029016">
    <property type="entry name" value="GAF-like_dom_sf"/>
</dbReference>
<protein>
    <submittedName>
        <fullName evidence="2">GAF domain-containing protein</fullName>
    </submittedName>
</protein>
<dbReference type="PANTHER" id="PTHR33744">
    <property type="entry name" value="CARBOHYDRATE DIACID REGULATOR"/>
    <property type="match status" value="1"/>
</dbReference>
<dbReference type="SUPFAM" id="SSF55781">
    <property type="entry name" value="GAF domain-like"/>
    <property type="match status" value="1"/>
</dbReference>
<dbReference type="InterPro" id="IPR051448">
    <property type="entry name" value="CdaR-like_regulators"/>
</dbReference>
<evidence type="ECO:0000259" key="1">
    <source>
        <dbReference type="SMART" id="SM00065"/>
    </source>
</evidence>
<dbReference type="Gene3D" id="1.10.10.2840">
    <property type="entry name" value="PucR C-terminal helix-turn-helix domain"/>
    <property type="match status" value="1"/>
</dbReference>
<dbReference type="PANTHER" id="PTHR33744:SF1">
    <property type="entry name" value="DNA-BINDING TRANSCRIPTIONAL ACTIVATOR ADER"/>
    <property type="match status" value="1"/>
</dbReference>
<dbReference type="SMART" id="SM00065">
    <property type="entry name" value="GAF"/>
    <property type="match status" value="1"/>
</dbReference>
<dbReference type="RefSeq" id="WP_133804460.1">
    <property type="nucleotide sequence ID" value="NZ_SNWQ01000022.1"/>
</dbReference>
<evidence type="ECO:0000313" key="3">
    <source>
        <dbReference type="Proteomes" id="UP000295388"/>
    </source>
</evidence>
<dbReference type="AlphaFoldDB" id="A0A4R6JJ97"/>
<keyword evidence="3" id="KW-1185">Reference proteome</keyword>
<dbReference type="InterPro" id="IPR025736">
    <property type="entry name" value="PucR_C-HTH_dom"/>
</dbReference>
<dbReference type="Gene3D" id="3.30.450.40">
    <property type="match status" value="1"/>
</dbReference>
<comment type="caution">
    <text evidence="2">The sequence shown here is derived from an EMBL/GenBank/DDBJ whole genome shotgun (WGS) entry which is preliminary data.</text>
</comment>
<dbReference type="Pfam" id="PF01590">
    <property type="entry name" value="GAF"/>
    <property type="match status" value="1"/>
</dbReference>
<feature type="domain" description="GAF" evidence="1">
    <location>
        <begin position="63"/>
        <end position="214"/>
    </location>
</feature>
<dbReference type="Proteomes" id="UP000295388">
    <property type="component" value="Unassembled WGS sequence"/>
</dbReference>
<dbReference type="InterPro" id="IPR003018">
    <property type="entry name" value="GAF"/>
</dbReference>
<reference evidence="2 3" key="1">
    <citation type="submission" date="2019-03" db="EMBL/GenBank/DDBJ databases">
        <title>Genomic Encyclopedia of Type Strains, Phase III (KMG-III): the genomes of soil and plant-associated and newly described type strains.</title>
        <authorList>
            <person name="Whitman W."/>
        </authorList>
    </citation>
    <scope>NUCLEOTIDE SEQUENCE [LARGE SCALE GENOMIC DNA]</scope>
    <source>
        <strain evidence="2 3">VKM Ac-2527</strain>
    </source>
</reference>
<sequence>MKELLRLLAEDAPGSELARAAGDDSVARDLALRIRAGMDASKKREAELSALVDVARELASARDPGSVLDTIVHRARTLIGTDVSYLTLYDAARGDTYMRATDGSVSAAFQQLRLPLGAGLGGLVAETYKPYWTADYPGDHRFRHTNPIDSAVGEEGLVAILGTPLIVDGAFVGVLFASNRTRRPFSREEVSLLGSLAALAAVTIVQVRAAAETADALEQLSVAHAGVEHAAAAHDRFADIVLSGGDVDAIAAALAELLDVWVVLVDALGNELAVAGEVDSELARKASAVAGESGRLARVGDCWMVAATAKGERLGALVIGGVDELSGADQRIVERAAVVTALVLLFRRQAAEQSQRAQADILADALSGSGDPRALADRVRLLEPTRRLPNQLVVAVCRGDHSAVLARLSAPVGERLVLSGSYAGDLVLLLALDDAVAGARALAEVARRAEVTIAVTGPAAWGQALVDAHQQATRLVTTMLRLGKSGEAAAPDDLGVAGLVGAAAVDVRAHVDHVLGAVVDYDNQRGTDLIGTLRAYFAAGSSPTRAASALHIHPNTVQQRLDRITALLGDGWQQPERALDVQVALRLHTALE</sequence>
<dbReference type="InterPro" id="IPR042070">
    <property type="entry name" value="PucR_C-HTH_sf"/>
</dbReference>
<gene>
    <name evidence="2" type="ORF">EV643_122118</name>
</gene>
<name>A0A4R6JJ97_9ACTN</name>
<dbReference type="EMBL" id="SNWQ01000022">
    <property type="protein sequence ID" value="TDO35707.1"/>
    <property type="molecule type" value="Genomic_DNA"/>
</dbReference>
<dbReference type="OrthoDB" id="8026818at2"/>